<feature type="domain" description="Pre-SET" evidence="11">
    <location>
        <begin position="449"/>
        <end position="510"/>
    </location>
</feature>
<dbReference type="GO" id="GO:0005634">
    <property type="term" value="C:nucleus"/>
    <property type="evidence" value="ECO:0007669"/>
    <property type="project" value="UniProtKB-SubCell"/>
</dbReference>
<dbReference type="Gene3D" id="2.170.270.10">
    <property type="entry name" value="SET domain"/>
    <property type="match status" value="1"/>
</dbReference>
<dbReference type="Pfam" id="PF02182">
    <property type="entry name" value="SAD_SRA"/>
    <property type="match status" value="1"/>
</dbReference>
<keyword evidence="6" id="KW-0156">Chromatin regulator</keyword>
<dbReference type="InterPro" id="IPR001214">
    <property type="entry name" value="SET_dom"/>
</dbReference>
<evidence type="ECO:0000259" key="10">
    <source>
        <dbReference type="PROSITE" id="PS50280"/>
    </source>
</evidence>
<feature type="compositionally biased region" description="Basic residues" evidence="9">
    <location>
        <begin position="121"/>
        <end position="132"/>
    </location>
</feature>
<dbReference type="SMART" id="SM00466">
    <property type="entry name" value="SRA"/>
    <property type="match status" value="1"/>
</dbReference>
<keyword evidence="7 8" id="KW-0539">Nucleus</keyword>
<protein>
    <recommendedName>
        <fullName evidence="16">Histone-lysine N-methyltransferase</fullName>
    </recommendedName>
</protein>
<dbReference type="SMART" id="SM00468">
    <property type="entry name" value="PreSET"/>
    <property type="match status" value="1"/>
</dbReference>
<dbReference type="InterPro" id="IPR046341">
    <property type="entry name" value="SET_dom_sf"/>
</dbReference>
<evidence type="ECO:0000313" key="15">
    <source>
        <dbReference type="Proteomes" id="UP000249390"/>
    </source>
</evidence>
<dbReference type="SMART" id="SM00317">
    <property type="entry name" value="SET"/>
    <property type="match status" value="1"/>
</dbReference>
<keyword evidence="2" id="KW-0158">Chromosome</keyword>
<dbReference type="Pfam" id="PF00856">
    <property type="entry name" value="SET"/>
    <property type="match status" value="1"/>
</dbReference>
<evidence type="ECO:0000256" key="4">
    <source>
        <dbReference type="ARBA" id="ARBA00022679"/>
    </source>
</evidence>
<dbReference type="SUPFAM" id="SSF88697">
    <property type="entry name" value="PUA domain-like"/>
    <property type="match status" value="1"/>
</dbReference>
<dbReference type="GO" id="GO:0003690">
    <property type="term" value="F:double-stranded DNA binding"/>
    <property type="evidence" value="ECO:0007669"/>
    <property type="project" value="TreeGrafter"/>
</dbReference>
<keyword evidence="4" id="KW-0808">Transferase</keyword>
<dbReference type="EMBL" id="NQVE01000097">
    <property type="protein sequence ID" value="RAL48598.1"/>
    <property type="molecule type" value="Genomic_DNA"/>
</dbReference>
<dbReference type="SUPFAM" id="SSF82199">
    <property type="entry name" value="SET domain"/>
    <property type="match status" value="1"/>
</dbReference>
<dbReference type="InterPro" id="IPR036987">
    <property type="entry name" value="SRA-YDG_sf"/>
</dbReference>
<comment type="subcellular location">
    <subcellularLocation>
        <location evidence="1">Chromosome</location>
    </subcellularLocation>
    <subcellularLocation>
        <location evidence="8">Nucleus</location>
    </subcellularLocation>
</comment>
<keyword evidence="5" id="KW-0949">S-adenosyl-L-methionine</keyword>
<dbReference type="PROSITE" id="PS50868">
    <property type="entry name" value="POST_SET"/>
    <property type="match status" value="1"/>
</dbReference>
<sequence length="676" mass="75452">MEQGTASKLAQPSGPVDKSRVLVVKPLKCLVPVFPSAGGMSHIGSPQPSPFVCVPPSGPFPPGVAPFYPFFEHNSGRKTAENGSTVRSKRTTRKVVANGDNESHNPSDSGVPVNDDEGRTGGKKSKSQKRVRKTIEMDDKALEVYFEPLLNNLIESFKLTDLDTYKKNDGDKETVWRVLLTYNLLRRKMSQLDEKREPTTGGRRSDLKSGTMMMAKGIRTNVTKRIGNVPGVEIGDIFFFRMELCLVGVHAQSMGGIDYMSVKLSQYEEPLALSIVSAGGYDDEGDDADVLIYTGQGGVQRRDKQMFDQKLEKGNLALEKSLHRGNEVRVIRGLKDHMTPGGRVYVYDGLYKIQESWAEKNKSGWNVFKYKLARVPRQPDAYNLWKLIQQWKDGVAVRDGIILSDLAAGVENQPVCLVNTVDDDKGPAHFTYTRTLKDPRPFLMPKHSLSCNCTRGCEPGDPDCPCLEKNGGFMHYSPLAVLLTYKDVIQECGPSCSCPLSCRNRMSQSGLKARLEVFKTNNRGWGLRSWDPIRSGGFICEYAGEVIDASRAGEYGSESGDSYMFDATRSYPPLEVVRFGQDHSPKIPFALVISARSYGNVARFMNHSCSPNVMWQPVIRQNNDEAYYHIAFFAISHIPPMQELTFDYGLIPSSRAADRRRKRCFCGSQNCRGIFY</sequence>
<dbReference type="GO" id="GO:0008270">
    <property type="term" value="F:zinc ion binding"/>
    <property type="evidence" value="ECO:0007669"/>
    <property type="project" value="InterPro"/>
</dbReference>
<name>A0A328DVK6_9ASTE</name>
<comment type="caution">
    <text evidence="14">The sequence shown here is derived from an EMBL/GenBank/DDBJ whole genome shotgun (WGS) entry which is preliminary data.</text>
</comment>
<evidence type="ECO:0008006" key="16">
    <source>
        <dbReference type="Google" id="ProtNLM"/>
    </source>
</evidence>
<evidence type="ECO:0000256" key="3">
    <source>
        <dbReference type="ARBA" id="ARBA00022603"/>
    </source>
</evidence>
<feature type="region of interest" description="Disordered" evidence="9">
    <location>
        <begin position="76"/>
        <end position="132"/>
    </location>
</feature>
<dbReference type="GO" id="GO:0042054">
    <property type="term" value="F:histone methyltransferase activity"/>
    <property type="evidence" value="ECO:0007669"/>
    <property type="project" value="InterPro"/>
</dbReference>
<keyword evidence="3" id="KW-0489">Methyltransferase</keyword>
<gene>
    <name evidence="14" type="ORF">DM860_000918</name>
</gene>
<evidence type="ECO:0000259" key="12">
    <source>
        <dbReference type="PROSITE" id="PS50868"/>
    </source>
</evidence>
<evidence type="ECO:0000259" key="13">
    <source>
        <dbReference type="PROSITE" id="PS51015"/>
    </source>
</evidence>
<dbReference type="PROSITE" id="PS50280">
    <property type="entry name" value="SET"/>
    <property type="match status" value="1"/>
</dbReference>
<dbReference type="PANTHER" id="PTHR45660:SF13">
    <property type="entry name" value="HISTONE-LYSINE N-METHYLTRANSFERASE SETMAR"/>
    <property type="match status" value="1"/>
</dbReference>
<evidence type="ECO:0000256" key="7">
    <source>
        <dbReference type="ARBA" id="ARBA00023242"/>
    </source>
</evidence>
<dbReference type="AlphaFoldDB" id="A0A328DVK6"/>
<dbReference type="InterPro" id="IPR015947">
    <property type="entry name" value="PUA-like_sf"/>
</dbReference>
<feature type="domain" description="YDG" evidence="13">
    <location>
        <begin position="227"/>
        <end position="374"/>
    </location>
</feature>
<dbReference type="Gene3D" id="2.30.280.10">
    <property type="entry name" value="SRA-YDG"/>
    <property type="match status" value="1"/>
</dbReference>
<organism evidence="14 15">
    <name type="scientific">Cuscuta australis</name>
    <dbReference type="NCBI Taxonomy" id="267555"/>
    <lineage>
        <taxon>Eukaryota</taxon>
        <taxon>Viridiplantae</taxon>
        <taxon>Streptophyta</taxon>
        <taxon>Embryophyta</taxon>
        <taxon>Tracheophyta</taxon>
        <taxon>Spermatophyta</taxon>
        <taxon>Magnoliopsida</taxon>
        <taxon>eudicotyledons</taxon>
        <taxon>Gunneridae</taxon>
        <taxon>Pentapetalae</taxon>
        <taxon>asterids</taxon>
        <taxon>lamiids</taxon>
        <taxon>Solanales</taxon>
        <taxon>Convolvulaceae</taxon>
        <taxon>Cuscuteae</taxon>
        <taxon>Cuscuta</taxon>
        <taxon>Cuscuta subgen. Grammica</taxon>
        <taxon>Cuscuta sect. Cleistogrammica</taxon>
    </lineage>
</organism>
<dbReference type="InterPro" id="IPR007728">
    <property type="entry name" value="Pre-SET_dom"/>
</dbReference>
<evidence type="ECO:0000259" key="11">
    <source>
        <dbReference type="PROSITE" id="PS50867"/>
    </source>
</evidence>
<dbReference type="PROSITE" id="PS50867">
    <property type="entry name" value="PRE_SET"/>
    <property type="match status" value="1"/>
</dbReference>
<dbReference type="FunFam" id="2.30.280.10:FF:000003">
    <property type="entry name" value="Histone-lysine N-methyltransferase, H3 lysine-9 specific SUVH5"/>
    <property type="match status" value="1"/>
</dbReference>
<proteinExistence type="predicted"/>
<dbReference type="PROSITE" id="PS51575">
    <property type="entry name" value="SAM_MT43_SUVAR39_2"/>
    <property type="match status" value="1"/>
</dbReference>
<evidence type="ECO:0000313" key="14">
    <source>
        <dbReference type="EMBL" id="RAL48598.1"/>
    </source>
</evidence>
<evidence type="ECO:0000256" key="9">
    <source>
        <dbReference type="SAM" id="MobiDB-lite"/>
    </source>
</evidence>
<evidence type="ECO:0000256" key="1">
    <source>
        <dbReference type="ARBA" id="ARBA00004286"/>
    </source>
</evidence>
<dbReference type="Proteomes" id="UP000249390">
    <property type="component" value="Unassembled WGS sequence"/>
</dbReference>
<evidence type="ECO:0000256" key="2">
    <source>
        <dbReference type="ARBA" id="ARBA00022454"/>
    </source>
</evidence>
<evidence type="ECO:0000256" key="6">
    <source>
        <dbReference type="ARBA" id="ARBA00022853"/>
    </source>
</evidence>
<dbReference type="InterPro" id="IPR051357">
    <property type="entry name" value="H3K9_HMTase_SUVAR3-9"/>
</dbReference>
<evidence type="ECO:0000256" key="5">
    <source>
        <dbReference type="ARBA" id="ARBA00022691"/>
    </source>
</evidence>
<evidence type="ECO:0000256" key="8">
    <source>
        <dbReference type="PROSITE-ProRule" id="PRU00358"/>
    </source>
</evidence>
<dbReference type="GO" id="GO:0005694">
    <property type="term" value="C:chromosome"/>
    <property type="evidence" value="ECO:0007669"/>
    <property type="project" value="UniProtKB-SubCell"/>
</dbReference>
<dbReference type="PANTHER" id="PTHR45660">
    <property type="entry name" value="HISTONE-LYSINE N-METHYLTRANSFERASE SETMAR"/>
    <property type="match status" value="1"/>
</dbReference>
<dbReference type="GO" id="GO:0032259">
    <property type="term" value="P:methylation"/>
    <property type="evidence" value="ECO:0007669"/>
    <property type="project" value="UniProtKB-KW"/>
</dbReference>
<keyword evidence="15" id="KW-1185">Reference proteome</keyword>
<dbReference type="Pfam" id="PF05033">
    <property type="entry name" value="Pre-SET"/>
    <property type="match status" value="1"/>
</dbReference>
<feature type="domain" description="SET" evidence="10">
    <location>
        <begin position="513"/>
        <end position="649"/>
    </location>
</feature>
<accession>A0A328DVK6</accession>
<dbReference type="InterPro" id="IPR003105">
    <property type="entry name" value="SRA_YDG"/>
</dbReference>
<dbReference type="InterPro" id="IPR003616">
    <property type="entry name" value="Post-SET_dom"/>
</dbReference>
<feature type="domain" description="Post-SET" evidence="12">
    <location>
        <begin position="660"/>
        <end position="676"/>
    </location>
</feature>
<dbReference type="InterPro" id="IPR025794">
    <property type="entry name" value="H3-K9-MeTrfase_plant"/>
</dbReference>
<dbReference type="PROSITE" id="PS51015">
    <property type="entry name" value="YDG"/>
    <property type="match status" value="1"/>
</dbReference>
<reference evidence="14 15" key="1">
    <citation type="submission" date="2018-06" db="EMBL/GenBank/DDBJ databases">
        <title>The Genome of Cuscuta australis (Dodder) Provides Insight into the Evolution of Plant Parasitism.</title>
        <authorList>
            <person name="Liu H."/>
        </authorList>
    </citation>
    <scope>NUCLEOTIDE SEQUENCE [LARGE SCALE GENOMIC DNA]</scope>
    <source>
        <strain evidence="15">cv. Yunnan</strain>
        <tissue evidence="14">Vines</tissue>
    </source>
</reference>